<organism evidence="2 3">
    <name type="scientific">Deinococcus aluminii</name>
    <dbReference type="NCBI Taxonomy" id="1656885"/>
    <lineage>
        <taxon>Bacteria</taxon>
        <taxon>Thermotogati</taxon>
        <taxon>Deinococcota</taxon>
        <taxon>Deinococci</taxon>
        <taxon>Deinococcales</taxon>
        <taxon>Deinococcaceae</taxon>
        <taxon>Deinococcus</taxon>
    </lineage>
</organism>
<proteinExistence type="predicted"/>
<comment type="caution">
    <text evidence="2">The sequence shown here is derived from an EMBL/GenBank/DDBJ whole genome shotgun (WGS) entry which is preliminary data.</text>
</comment>
<evidence type="ECO:0000313" key="2">
    <source>
        <dbReference type="EMBL" id="GAA5532274.1"/>
    </source>
</evidence>
<protein>
    <submittedName>
        <fullName evidence="2">Uncharacterized protein</fullName>
    </submittedName>
</protein>
<name>A0ABP9XA72_9DEIO</name>
<dbReference type="Proteomes" id="UP001404956">
    <property type="component" value="Unassembled WGS sequence"/>
</dbReference>
<keyword evidence="1" id="KW-1133">Transmembrane helix</keyword>
<reference evidence="2 3" key="1">
    <citation type="submission" date="2024-02" db="EMBL/GenBank/DDBJ databases">
        <title>Deinococcus aluminii NBRC 112889.</title>
        <authorList>
            <person name="Ichikawa N."/>
            <person name="Katano-Makiyama Y."/>
            <person name="Hidaka K."/>
        </authorList>
    </citation>
    <scope>NUCLEOTIDE SEQUENCE [LARGE SCALE GENOMIC DNA]</scope>
    <source>
        <strain evidence="2 3">NBRC 112889</strain>
    </source>
</reference>
<keyword evidence="1" id="KW-0472">Membrane</keyword>
<evidence type="ECO:0000313" key="3">
    <source>
        <dbReference type="Proteomes" id="UP001404956"/>
    </source>
</evidence>
<keyword evidence="1" id="KW-0812">Transmembrane</keyword>
<keyword evidence="3" id="KW-1185">Reference proteome</keyword>
<feature type="transmembrane region" description="Helical" evidence="1">
    <location>
        <begin position="12"/>
        <end position="29"/>
    </location>
</feature>
<sequence>MEDPFLLWSRAARALALILLVFSGLFWLLDRTLFNWGNDPFAPACLLALVLILWLVSWWLGRMARQQKE</sequence>
<accession>A0ABP9XA72</accession>
<gene>
    <name evidence="2" type="ORF">Dalu01_00662</name>
</gene>
<dbReference type="RefSeq" id="WP_345451207.1">
    <property type="nucleotide sequence ID" value="NZ_BAABRV010000001.1"/>
</dbReference>
<evidence type="ECO:0000256" key="1">
    <source>
        <dbReference type="SAM" id="Phobius"/>
    </source>
</evidence>
<feature type="transmembrane region" description="Helical" evidence="1">
    <location>
        <begin position="41"/>
        <end position="61"/>
    </location>
</feature>
<dbReference type="EMBL" id="BAABRV010000001">
    <property type="protein sequence ID" value="GAA5532274.1"/>
    <property type="molecule type" value="Genomic_DNA"/>
</dbReference>